<evidence type="ECO:0000259" key="1">
    <source>
        <dbReference type="PROSITE" id="PS50846"/>
    </source>
</evidence>
<dbReference type="Gene3D" id="3.30.70.100">
    <property type="match status" value="1"/>
</dbReference>
<dbReference type="RefSeq" id="WP_198098904.1">
    <property type="nucleotide sequence ID" value="NZ_JAEDAL010000001.1"/>
</dbReference>
<comment type="caution">
    <text evidence="2">The sequence shown here is derived from an EMBL/GenBank/DDBJ whole genome shotgun (WGS) entry which is preliminary data.</text>
</comment>
<feature type="domain" description="HMA" evidence="1">
    <location>
        <begin position="3"/>
        <end position="68"/>
    </location>
</feature>
<dbReference type="Proteomes" id="UP000620139">
    <property type="component" value="Unassembled WGS sequence"/>
</dbReference>
<sequence length="68" mass="7087">MSTETTFQVPSLNCGHCVASVTRALSALHPLVEVQADPASKTVRVQAPASVERARLIAALTEAGYPPA</sequence>
<dbReference type="AlphaFoldDB" id="A0A931NBT8"/>
<dbReference type="CDD" id="cd00371">
    <property type="entry name" value="HMA"/>
    <property type="match status" value="1"/>
</dbReference>
<protein>
    <submittedName>
        <fullName evidence="2">Heavy-metal-associated domain-containing protein</fullName>
    </submittedName>
</protein>
<dbReference type="PROSITE" id="PS50846">
    <property type="entry name" value="HMA_2"/>
    <property type="match status" value="1"/>
</dbReference>
<dbReference type="SUPFAM" id="SSF55008">
    <property type="entry name" value="HMA, heavy metal-associated domain"/>
    <property type="match status" value="1"/>
</dbReference>
<proteinExistence type="predicted"/>
<accession>A0A931NBT8</accession>
<evidence type="ECO:0000313" key="3">
    <source>
        <dbReference type="Proteomes" id="UP000620139"/>
    </source>
</evidence>
<dbReference type="GO" id="GO:0046872">
    <property type="term" value="F:metal ion binding"/>
    <property type="evidence" value="ECO:0007669"/>
    <property type="project" value="InterPro"/>
</dbReference>
<reference evidence="2" key="1">
    <citation type="submission" date="2020-12" db="EMBL/GenBank/DDBJ databases">
        <title>The genome sequence of Inhella sp. 4Y17.</title>
        <authorList>
            <person name="Liu Y."/>
        </authorList>
    </citation>
    <scope>NUCLEOTIDE SEQUENCE</scope>
    <source>
        <strain evidence="2">4Y10</strain>
    </source>
</reference>
<keyword evidence="3" id="KW-1185">Reference proteome</keyword>
<gene>
    <name evidence="2" type="ORF">I7X43_00350</name>
</gene>
<organism evidence="2 3">
    <name type="scientific">Inhella gelatinilytica</name>
    <dbReference type="NCBI Taxonomy" id="2795030"/>
    <lineage>
        <taxon>Bacteria</taxon>
        <taxon>Pseudomonadati</taxon>
        <taxon>Pseudomonadota</taxon>
        <taxon>Betaproteobacteria</taxon>
        <taxon>Burkholderiales</taxon>
        <taxon>Sphaerotilaceae</taxon>
        <taxon>Inhella</taxon>
    </lineage>
</organism>
<dbReference type="InterPro" id="IPR036163">
    <property type="entry name" value="HMA_dom_sf"/>
</dbReference>
<name>A0A931NBT8_9BURK</name>
<dbReference type="Pfam" id="PF00403">
    <property type="entry name" value="HMA"/>
    <property type="match status" value="1"/>
</dbReference>
<dbReference type="EMBL" id="JAEDAL010000001">
    <property type="protein sequence ID" value="MBH9551282.1"/>
    <property type="molecule type" value="Genomic_DNA"/>
</dbReference>
<evidence type="ECO:0000313" key="2">
    <source>
        <dbReference type="EMBL" id="MBH9551282.1"/>
    </source>
</evidence>
<dbReference type="InterPro" id="IPR006121">
    <property type="entry name" value="HMA_dom"/>
</dbReference>